<evidence type="ECO:0000256" key="3">
    <source>
        <dbReference type="PIRSR" id="PIRSR600183-50"/>
    </source>
</evidence>
<dbReference type="RefSeq" id="WP_046493141.1">
    <property type="nucleotide sequence ID" value="NZ_CP016303.1"/>
</dbReference>
<dbReference type="InterPro" id="IPR000183">
    <property type="entry name" value="Orn/DAP/Arg_de-COase"/>
</dbReference>
<dbReference type="InterPro" id="IPR022653">
    <property type="entry name" value="De-COase2_pyr-phos_BS"/>
</dbReference>
<dbReference type="PROSITE" id="PS00878">
    <property type="entry name" value="ODR_DC_2_1"/>
    <property type="match status" value="1"/>
</dbReference>
<reference evidence="5" key="1">
    <citation type="submission" date="2016-06" db="EMBL/GenBank/DDBJ databases">
        <authorList>
            <person name="Chen W."/>
            <person name="Hasegawa D.K."/>
        </authorList>
    </citation>
    <scope>NUCLEOTIDE SEQUENCE [LARGE SCALE GENOMIC DNA]</scope>
    <source>
        <strain evidence="5">MEAM1</strain>
    </source>
</reference>
<reference evidence="4 5" key="2">
    <citation type="submission" date="2017-09" db="EMBL/GenBank/DDBJ databases">
        <title>The genome of whitefly Bemisia tabaci, a global crop pest, provides novel insights into virus transmission, host adaptation and insecticide resistance.</title>
        <authorList>
            <person name="Kaur N."/>
            <person name="Kliot A."/>
            <person name="Pinheiro P.V."/>
            <person name="Luan J."/>
            <person name="Zheng Y."/>
            <person name="Liu W."/>
            <person name="Sun H."/>
            <person name="Yang X."/>
            <person name="Xu Y."/>
            <person name="Luo Y."/>
            <person name="Kruse A."/>
            <person name="Fisher T.W."/>
            <person name="Nelson D.R."/>
            <person name="Elimelech M."/>
            <person name="MacCoss M."/>
            <person name="Johnson R."/>
            <person name="Cohen E."/>
            <person name="Hunter W.B."/>
            <person name="Brown J.K."/>
            <person name="Jander G."/>
            <person name="Cilia M."/>
            <person name="Douglas A.E."/>
            <person name="Ghanim M."/>
            <person name="Simmons A.M."/>
            <person name="Wintermantel W.M."/>
            <person name="Ling K.-S."/>
            <person name="Fei Z."/>
        </authorList>
    </citation>
    <scope>NUCLEOTIDE SEQUENCE [LARGE SCALE GENOMIC DNA]</scope>
    <source>
        <strain evidence="4 5">MEAM1</strain>
    </source>
</reference>
<dbReference type="CDD" id="cd06842">
    <property type="entry name" value="PLPDE_III_Y4yA_like"/>
    <property type="match status" value="1"/>
</dbReference>
<dbReference type="PANTHER" id="PTHR43727:SF2">
    <property type="entry name" value="GROUP IV DECARBOXYLASE"/>
    <property type="match status" value="1"/>
</dbReference>
<comment type="cofactor">
    <cofactor evidence="1 3">
        <name>pyridoxal 5'-phosphate</name>
        <dbReference type="ChEBI" id="CHEBI:597326"/>
    </cofactor>
</comment>
<dbReference type="SUPFAM" id="SSF50621">
    <property type="entry name" value="Alanine racemase C-terminal domain-like"/>
    <property type="match status" value="1"/>
</dbReference>
<dbReference type="PANTHER" id="PTHR43727">
    <property type="entry name" value="DIAMINOPIMELATE DECARBOXYLASE"/>
    <property type="match status" value="1"/>
</dbReference>
<dbReference type="GO" id="GO:0008836">
    <property type="term" value="F:diaminopimelate decarboxylase activity"/>
    <property type="evidence" value="ECO:0007669"/>
    <property type="project" value="TreeGrafter"/>
</dbReference>
<dbReference type="Gene3D" id="3.20.20.10">
    <property type="entry name" value="Alanine racemase"/>
    <property type="match status" value="1"/>
</dbReference>
<evidence type="ECO:0000256" key="1">
    <source>
        <dbReference type="ARBA" id="ARBA00001933"/>
    </source>
</evidence>
<evidence type="ECO:0000256" key="2">
    <source>
        <dbReference type="ARBA" id="ARBA00022898"/>
    </source>
</evidence>
<evidence type="ECO:0000313" key="5">
    <source>
        <dbReference type="Proteomes" id="UP000216438"/>
    </source>
</evidence>
<dbReference type="Gene3D" id="2.40.37.10">
    <property type="entry name" value="Lyase, Ornithine Decarboxylase, Chain A, domain 1"/>
    <property type="match status" value="1"/>
</dbReference>
<dbReference type="Proteomes" id="UP000216438">
    <property type="component" value="Chromosome"/>
</dbReference>
<protein>
    <submittedName>
        <fullName evidence="4">Decarboxylase</fullName>
    </submittedName>
</protein>
<feature type="modified residue" description="N6-(pyridoxal phosphate)lysine" evidence="3">
    <location>
        <position position="80"/>
    </location>
</feature>
<dbReference type="EMBL" id="CP016303">
    <property type="protein sequence ID" value="ASX26586.1"/>
    <property type="molecule type" value="Genomic_DNA"/>
</dbReference>
<dbReference type="OrthoDB" id="9802147at2"/>
<dbReference type="InterPro" id="IPR009006">
    <property type="entry name" value="Ala_racemase/Decarboxylase_C"/>
</dbReference>
<sequence length="454" mass="51743">MKSELFSPNVQVFQPQRLTPLLNDEIRAFIYTTPEKLTAYVKKYGSPLHLIWPENLQNNLTALRTALQKLHRHLIFYAVKVNKSQALLESAAKSGIGADVSSLYEMRAARKSGIPYSKICACGPSKTSIFLTDLITHDACISIDSTEEFEEIKALVAHIQPAHRVRVLLRYRPSFLPISRFGMKSKDLALCLDKLASLKKQCHFLGFHFHLSGYDCKTRIEAIRELHPMITRAHSLGIKAQLMNIGGGLPVQYVDQHKYQTYLKEHSPADYDHQKPPLSFYPYGGELNGAQWLSRLLLHSYKADFSLADYLNQQKLTLALEPGRSLVDQCAITVFRVTRVKLLRRDRWVIFVEGSSFSACETWFSSEFLVDPILIAEQKGPHRTCLSCQAFIAGHSCLDEDIISHRFIHFPMLPQAGDFLVYSNTAGYQMDLLENRFHRHPIPQHISLFKDQQA</sequence>
<accession>A0A249DYG1</accession>
<dbReference type="InterPro" id="IPR029066">
    <property type="entry name" value="PLP-binding_barrel"/>
</dbReference>
<dbReference type="SUPFAM" id="SSF51419">
    <property type="entry name" value="PLP-binding barrel"/>
    <property type="match status" value="1"/>
</dbReference>
<organism evidence="4 5">
    <name type="scientific">Candidatus Hamiltonella defensa</name>
    <name type="common">Bemisia tabaci</name>
    <dbReference type="NCBI Taxonomy" id="672795"/>
    <lineage>
        <taxon>Bacteria</taxon>
        <taxon>Pseudomonadati</taxon>
        <taxon>Pseudomonadota</taxon>
        <taxon>Gammaproteobacteria</taxon>
        <taxon>Enterobacterales</taxon>
        <taxon>Enterobacteriaceae</taxon>
        <taxon>aphid secondary symbionts</taxon>
        <taxon>Candidatus Williamhamiltonella</taxon>
    </lineage>
</organism>
<keyword evidence="2 3" id="KW-0663">Pyridoxal phosphate</keyword>
<proteinExistence type="predicted"/>
<dbReference type="PRINTS" id="PR01179">
    <property type="entry name" value="ODADCRBXLASE"/>
</dbReference>
<dbReference type="InterPro" id="IPR042152">
    <property type="entry name" value="Y4yA-like"/>
</dbReference>
<dbReference type="InterPro" id="IPR022644">
    <property type="entry name" value="De-COase2_N"/>
</dbReference>
<feature type="active site" description="Proton donor" evidence="3">
    <location>
        <position position="397"/>
    </location>
</feature>
<name>A0A249DYG1_9ENTR</name>
<dbReference type="AlphaFoldDB" id="A0A249DYG1"/>
<gene>
    <name evidence="4" type="ORF">BA171_05965</name>
</gene>
<evidence type="ECO:0000313" key="4">
    <source>
        <dbReference type="EMBL" id="ASX26586.1"/>
    </source>
</evidence>
<dbReference type="GO" id="GO:0009089">
    <property type="term" value="P:lysine biosynthetic process via diaminopimelate"/>
    <property type="evidence" value="ECO:0007669"/>
    <property type="project" value="TreeGrafter"/>
</dbReference>
<dbReference type="Pfam" id="PF02784">
    <property type="entry name" value="Orn_Arg_deC_N"/>
    <property type="match status" value="1"/>
</dbReference>